<evidence type="ECO:0000313" key="4">
    <source>
        <dbReference type="EMBL" id="MDU0113717.1"/>
    </source>
</evidence>
<dbReference type="PANTHER" id="PTHR42535">
    <property type="entry name" value="OOKINETE PROTEIN, PUTATIVE-RELATED"/>
    <property type="match status" value="1"/>
</dbReference>
<dbReference type="InterPro" id="IPR046524">
    <property type="entry name" value="DUF6701"/>
</dbReference>
<gene>
    <name evidence="4" type="ORF">RT723_12060</name>
</gene>
<evidence type="ECO:0000259" key="3">
    <source>
        <dbReference type="SMART" id="SM00560"/>
    </source>
</evidence>
<reference evidence="4 5" key="1">
    <citation type="submission" date="2023-10" db="EMBL/GenBank/DDBJ databases">
        <title>Psychrosphaera aquimaarina strain SW33 isolated from seawater.</title>
        <authorList>
            <person name="Bayburt H."/>
            <person name="Kim J.M."/>
            <person name="Choi B.J."/>
            <person name="Jeon C.O."/>
        </authorList>
    </citation>
    <scope>NUCLEOTIDE SEQUENCE [LARGE SCALE GENOMIC DNA]</scope>
    <source>
        <strain evidence="4 5">KCTC 52743</strain>
    </source>
</reference>
<evidence type="ECO:0000256" key="1">
    <source>
        <dbReference type="ARBA" id="ARBA00022729"/>
    </source>
</evidence>
<dbReference type="Pfam" id="PF20419">
    <property type="entry name" value="DUF6701"/>
    <property type="match status" value="1"/>
</dbReference>
<dbReference type="InterPro" id="IPR006558">
    <property type="entry name" value="LamG-like"/>
</dbReference>
<dbReference type="Gene3D" id="2.60.120.200">
    <property type="match status" value="1"/>
</dbReference>
<dbReference type="PANTHER" id="PTHR42535:SF2">
    <property type="entry name" value="CHROMOSOME UNDETERMINED SCAFFOLD_146, WHOLE GENOME SHOTGUN SEQUENCE"/>
    <property type="match status" value="1"/>
</dbReference>
<keyword evidence="5" id="KW-1185">Reference proteome</keyword>
<dbReference type="Proteomes" id="UP001257914">
    <property type="component" value="Unassembled WGS sequence"/>
</dbReference>
<feature type="domain" description="LamG-like jellyroll fold" evidence="3">
    <location>
        <begin position="930"/>
        <end position="1074"/>
    </location>
</feature>
<dbReference type="EMBL" id="JAWCUA010000010">
    <property type="protein sequence ID" value="MDU0113717.1"/>
    <property type="molecule type" value="Genomic_DNA"/>
</dbReference>
<sequence>MTLTPSAAEINATVNVNVVVSASGSNKKWYSTGYLLDGSFTCLQNTYTYNNPNNSTNSFDITAPSVSGEYTVAVQAYSDNGCNDGGSTIEYADLTVKYNPTDITLEPNSIYDTDAYENAVVGTLSVVDPVDSESVVLHDWDGGTITGSCSSSNDNWRFGITSNTLSITNDSNSTLPVGDYVICVKSTDNRIRKDVIITVVENTAGVDTVINLSPNFVVNENAYEGTVIGTLSVLNPDDSNNVVLNGSDYNSLVGSCPDGAGDNWRFTINSNVLSIGNDSNTTLPVGAYTICVKTDDDYYRQNLTVTVTENDVQATFLDRFNVQSYSNNDGQIDWDSNWIEFNDDGSVNSGRIKIENDRLHVIGSERFIYRQLNLSNFTQATLSLDYQVNTSGSDDIAYVLIRTDNSNTWYILHEFDAGGDSQGSIGPIDISSYLTSDTDVGIYTTESFDDADDVYIDNFAINATGAPEPESHIFFDRFNSVSYSNNDGEFGWAGSWVEGNDDGSPSSGKITISNSELTITSSSVSISREADLSSLSTATLSFSYSSVTSYSDDIVYLQIRTANGNWTTLESFIGSDSSNASGDVTYDITNYIGSDVDVRFVTASGFDSNDSFKVNDFAIDGTISAFCPDLSAYKVIFNDDFSEDTHALADTWAPVDFDRSSTNVWPGDTIYQSPNESQTITYAINNDTLKIAGDTVNSGNNEYGVLLHNVDDEGYSSSTIQTYAIETTVITHADQIGNNDIGVVFGYVDEDDFYLLRWTKIGSGYSNDTNFPGDYRSLDLVHVQNGVPTLLSSKANFYTDDPMSIRITVDENGISVCINDSAVLSYANAQPEMNSVGFYSYDNDYNGGFQVEEFLVFCRDCEAGGIIGWWAMEDSFDDVIGDNHLTQYGEINFSSSNVAKTVGNNSTCKYAELDGVSYGRVDDSGYLNSDELAVSAWVYPTSYPNDNNDTNGTDNLMAISSKDVNYEFHINEDGKLYWWWQNESSENRSITSANSVPLNTWSHVAISYQAGEQKMYINGVLEGSSSWNETPKHSTCDYFVGADVATGACDVIPERTFIGLLDEVRIYDRYLTQNEVIDDSNFLRECGLVNSVDHYRIDHPQNNLSCSATSVTVKACGDEFCSQVIGADVTGNLHYTLGGNTTTVSGLNLTNAPQQVEFNQTSVDTITLGLNSMSPDANIQCFYNSGTQSSCNITYTRFGYKVTASDITSSESVSDANNRISVQALEAIENNPAVCEPSLVGNKQVSIDFSYLNPPTNYDQEALNVSLNDSSYTSVTSGSGTTQTLNFNATDAMAYFYVRYADAGALQVSVADVNLNLSTNIATGYDNFNVIPASINLQVKDENDNILGSSGNLTHYAGQNFNLSIQALNADGNITNNYRPGDLEIQSVMNSPLISSGANPVQFYYGGTSPASVTNDNSVASWTDATSLTFDNNGFSNAAAQFDNVGSFTLDVKDSNYLGYQINSDSVTSAGRFIPAYFTFATPLPDTEITDTHTTFSYFGELLDFPTNPVFSYVAKTYTNQTATNYVFVPSNFGFVSSNYSENTSYTPAPYPSSAIENIDLSVQGQMNFSLSDPFIYEKPAVPREPLTSTISLLFSANELLDADNIGYDVDGISNDLPSYEGITVLENTFNLRYGRLFLENAYGNETSDLKVEMILQYFSGGKFVTNTDDSETTFSGFNISITEDGNPTIYTSNLVGSSFVAGKTPATDGLFINAPNVVTELDVKITNLPDWLNVDWDNDADIDDDDNVSSTVIFGSYRGNDRIIYKRER</sequence>
<accession>A0ABU3R224</accession>
<keyword evidence="2" id="KW-1015">Disulfide bond</keyword>
<organism evidence="4 5">
    <name type="scientific">Psychrosphaera aquimarina</name>
    <dbReference type="NCBI Taxonomy" id="2044854"/>
    <lineage>
        <taxon>Bacteria</taxon>
        <taxon>Pseudomonadati</taxon>
        <taxon>Pseudomonadota</taxon>
        <taxon>Gammaproteobacteria</taxon>
        <taxon>Alteromonadales</taxon>
        <taxon>Pseudoalteromonadaceae</taxon>
        <taxon>Psychrosphaera</taxon>
    </lineage>
</organism>
<name>A0ABU3R224_9GAMM</name>
<dbReference type="SMART" id="SM00560">
    <property type="entry name" value="LamGL"/>
    <property type="match status" value="1"/>
</dbReference>
<dbReference type="RefSeq" id="WP_315947331.1">
    <property type="nucleotide sequence ID" value="NZ_JAWCUA010000010.1"/>
</dbReference>
<evidence type="ECO:0000256" key="2">
    <source>
        <dbReference type="ARBA" id="ARBA00023157"/>
    </source>
</evidence>
<dbReference type="Pfam" id="PF13385">
    <property type="entry name" value="Laminin_G_3"/>
    <property type="match status" value="1"/>
</dbReference>
<comment type="caution">
    <text evidence="4">The sequence shown here is derived from an EMBL/GenBank/DDBJ whole genome shotgun (WGS) entry which is preliminary data.</text>
</comment>
<protein>
    <submittedName>
        <fullName evidence="4">LamG domain-containing protein</fullName>
    </submittedName>
</protein>
<evidence type="ECO:0000313" key="5">
    <source>
        <dbReference type="Proteomes" id="UP001257914"/>
    </source>
</evidence>
<dbReference type="Gene3D" id="2.60.120.560">
    <property type="entry name" value="Exo-inulinase, domain 1"/>
    <property type="match status" value="1"/>
</dbReference>
<dbReference type="InterPro" id="IPR013320">
    <property type="entry name" value="ConA-like_dom_sf"/>
</dbReference>
<proteinExistence type="predicted"/>
<keyword evidence="1" id="KW-0732">Signal</keyword>
<dbReference type="SUPFAM" id="SSF49899">
    <property type="entry name" value="Concanavalin A-like lectins/glucanases"/>
    <property type="match status" value="1"/>
</dbReference>